<dbReference type="InterPro" id="IPR015940">
    <property type="entry name" value="UBA"/>
</dbReference>
<sequence length="203" mass="24274">MIQIIVKISPRENLKVTVPQQITVEDLNNIVSNTKEEYNYIHKNRILQPKLQLINQNVQEGDLIIQTIRERKKSKLIELQEMILDNAEDYKKKVLELIEQGYKREDVVQAMIHNKYDLQQVMTHLIYGKRRVNYDQTQVEVDAEEVKEKLMNLEELQLLIKCIKSEDWVEEFYQLQQRKREIFDIFMQNTMALVELIAELLSN</sequence>
<evidence type="ECO:0000313" key="3">
    <source>
        <dbReference type="EMBL" id="CAD8150485.1"/>
    </source>
</evidence>
<dbReference type="AlphaFoldDB" id="A0A8S1TB75"/>
<protein>
    <recommendedName>
        <fullName evidence="2">UBA domain-containing protein</fullName>
    </recommendedName>
</protein>
<evidence type="ECO:0000313" key="4">
    <source>
        <dbReference type="Proteomes" id="UP000683925"/>
    </source>
</evidence>
<dbReference type="Proteomes" id="UP000683925">
    <property type="component" value="Unassembled WGS sequence"/>
</dbReference>
<proteinExistence type="predicted"/>
<comment type="caution">
    <text evidence="3">The sequence shown here is derived from an EMBL/GenBank/DDBJ whole genome shotgun (WGS) entry which is preliminary data.</text>
</comment>
<dbReference type="OrthoDB" id="291179at2759"/>
<dbReference type="PROSITE" id="PS50030">
    <property type="entry name" value="UBA"/>
    <property type="match status" value="1"/>
</dbReference>
<evidence type="ECO:0000259" key="2">
    <source>
        <dbReference type="PROSITE" id="PS50030"/>
    </source>
</evidence>
<feature type="coiled-coil region" evidence="1">
    <location>
        <begin position="136"/>
        <end position="166"/>
    </location>
</feature>
<dbReference type="OMA" id="DIFMQNT"/>
<dbReference type="EMBL" id="CAJJDP010000023">
    <property type="protein sequence ID" value="CAD8150485.1"/>
    <property type="molecule type" value="Genomic_DNA"/>
</dbReference>
<gene>
    <name evidence="3" type="ORF">POCTA_138.1.T0230357</name>
</gene>
<accession>A0A8S1TB75</accession>
<reference evidence="3" key="1">
    <citation type="submission" date="2021-01" db="EMBL/GenBank/DDBJ databases">
        <authorList>
            <consortium name="Genoscope - CEA"/>
            <person name="William W."/>
        </authorList>
    </citation>
    <scope>NUCLEOTIDE SEQUENCE</scope>
</reference>
<feature type="domain" description="UBA" evidence="2">
    <location>
        <begin position="87"/>
        <end position="128"/>
    </location>
</feature>
<evidence type="ECO:0000256" key="1">
    <source>
        <dbReference type="SAM" id="Coils"/>
    </source>
</evidence>
<keyword evidence="1" id="KW-0175">Coiled coil</keyword>
<organism evidence="3 4">
    <name type="scientific">Paramecium octaurelia</name>
    <dbReference type="NCBI Taxonomy" id="43137"/>
    <lineage>
        <taxon>Eukaryota</taxon>
        <taxon>Sar</taxon>
        <taxon>Alveolata</taxon>
        <taxon>Ciliophora</taxon>
        <taxon>Intramacronucleata</taxon>
        <taxon>Oligohymenophorea</taxon>
        <taxon>Peniculida</taxon>
        <taxon>Parameciidae</taxon>
        <taxon>Paramecium</taxon>
    </lineage>
</organism>
<keyword evidence="4" id="KW-1185">Reference proteome</keyword>
<name>A0A8S1TB75_PAROT</name>